<dbReference type="HOGENOM" id="CLU_1238539_0_0_3"/>
<dbReference type="Proteomes" id="UP000008206">
    <property type="component" value="Chromosome"/>
</dbReference>
<keyword evidence="3" id="KW-1185">Reference proteome</keyword>
<dbReference type="AlphaFoldDB" id="E0UF52"/>
<dbReference type="EMBL" id="CP002198">
    <property type="protein sequence ID" value="ADN14304.1"/>
    <property type="molecule type" value="Genomic_DNA"/>
</dbReference>
<evidence type="ECO:0000313" key="3">
    <source>
        <dbReference type="Proteomes" id="UP000008206"/>
    </source>
</evidence>
<reference evidence="3" key="1">
    <citation type="journal article" date="2011" name="MBio">
        <title>Novel metabolic attributes of the genus Cyanothece, comprising a group of unicellular nitrogen-fixing Cyanobacteria.</title>
        <authorList>
            <person name="Bandyopadhyay A."/>
            <person name="Elvitigala T."/>
            <person name="Welsh E."/>
            <person name="Stockel J."/>
            <person name="Liberton M."/>
            <person name="Min H."/>
            <person name="Sherman L.A."/>
            <person name="Pakrasi H.B."/>
        </authorList>
    </citation>
    <scope>NUCLEOTIDE SEQUENCE [LARGE SCALE GENOMIC DNA]</scope>
    <source>
        <strain evidence="3">PCC 7822</strain>
    </source>
</reference>
<protein>
    <submittedName>
        <fullName evidence="2">Uncharacterized protein</fullName>
    </submittedName>
</protein>
<name>E0UF52_GLOV7</name>
<dbReference type="RefSeq" id="WP_013322409.1">
    <property type="nucleotide sequence ID" value="NC_014501.1"/>
</dbReference>
<keyword evidence="1" id="KW-0732">Signal</keyword>
<feature type="signal peptide" evidence="1">
    <location>
        <begin position="1"/>
        <end position="27"/>
    </location>
</feature>
<evidence type="ECO:0000313" key="2">
    <source>
        <dbReference type="EMBL" id="ADN14304.1"/>
    </source>
</evidence>
<accession>E0UF52</accession>
<dbReference type="eggNOG" id="ENOG50304W7">
    <property type="taxonomic scope" value="Bacteria"/>
</dbReference>
<organism evidence="2 3">
    <name type="scientific">Gloeothece verrucosa (strain PCC 7822)</name>
    <name type="common">Cyanothece sp. (strain PCC 7822)</name>
    <dbReference type="NCBI Taxonomy" id="497965"/>
    <lineage>
        <taxon>Bacteria</taxon>
        <taxon>Bacillati</taxon>
        <taxon>Cyanobacteriota</taxon>
        <taxon>Cyanophyceae</taxon>
        <taxon>Oscillatoriophycideae</taxon>
        <taxon>Chroococcales</taxon>
        <taxon>Aphanothecaceae</taxon>
        <taxon>Gloeothece</taxon>
        <taxon>Gloeothece verrucosa</taxon>
    </lineage>
</organism>
<feature type="chain" id="PRO_5003141242" evidence="1">
    <location>
        <begin position="28"/>
        <end position="194"/>
    </location>
</feature>
<dbReference type="OrthoDB" id="463790at2"/>
<sequence>MFKYAGIFGIGGSLVLGIPLMALSASAQEVITSPVCPRLYYEAPWATLLTPPAGCPANDTNLSGTSRIEYVKPVESGTQATPPLPEDTTPAVASVIPKQGYVNIQLNNTTNTVVTYEVIGHTNQRQLLGRQNIELQDIPLPVTITLVRPDNGFLKIIPVSSESDLLNITLQENPNFNDTQGVVRIQKNGQVYLN</sequence>
<dbReference type="STRING" id="497965.Cyan7822_2326"/>
<gene>
    <name evidence="2" type="ordered locus">Cyan7822_2326</name>
</gene>
<evidence type="ECO:0000256" key="1">
    <source>
        <dbReference type="SAM" id="SignalP"/>
    </source>
</evidence>
<dbReference type="KEGG" id="cyj:Cyan7822_2326"/>
<proteinExistence type="predicted"/>